<comment type="caution">
    <text evidence="4">The sequence shown here is derived from an EMBL/GenBank/DDBJ whole genome shotgun (WGS) entry which is preliminary data.</text>
</comment>
<dbReference type="PROSITE" id="PS00622">
    <property type="entry name" value="HTH_LUXR_1"/>
    <property type="match status" value="1"/>
</dbReference>
<keyword evidence="2" id="KW-0472">Membrane</keyword>
<dbReference type="Proteomes" id="UP000461730">
    <property type="component" value="Unassembled WGS sequence"/>
</dbReference>
<keyword evidence="5" id="KW-1185">Reference proteome</keyword>
<accession>A0A7K1TYH0</accession>
<gene>
    <name evidence="4" type="ORF">GO493_02725</name>
</gene>
<protein>
    <recommendedName>
        <fullName evidence="3">HTH luxR-type domain-containing protein</fullName>
    </recommendedName>
</protein>
<dbReference type="SUPFAM" id="SSF48452">
    <property type="entry name" value="TPR-like"/>
    <property type="match status" value="2"/>
</dbReference>
<dbReference type="EMBL" id="WRXN01000001">
    <property type="protein sequence ID" value="MVT07161.1"/>
    <property type="molecule type" value="Genomic_DNA"/>
</dbReference>
<dbReference type="Gene3D" id="1.10.10.10">
    <property type="entry name" value="Winged helix-like DNA-binding domain superfamily/Winged helix DNA-binding domain"/>
    <property type="match status" value="1"/>
</dbReference>
<evidence type="ECO:0000313" key="4">
    <source>
        <dbReference type="EMBL" id="MVT07161.1"/>
    </source>
</evidence>
<feature type="domain" description="HTH luxR-type" evidence="3">
    <location>
        <begin position="575"/>
        <end position="602"/>
    </location>
</feature>
<keyword evidence="1" id="KW-0175">Coiled coil</keyword>
<dbReference type="Gene3D" id="1.25.40.10">
    <property type="entry name" value="Tetratricopeptide repeat domain"/>
    <property type="match status" value="2"/>
</dbReference>
<keyword evidence="2" id="KW-1133">Transmembrane helix</keyword>
<dbReference type="GO" id="GO:0006355">
    <property type="term" value="P:regulation of DNA-templated transcription"/>
    <property type="evidence" value="ECO:0007669"/>
    <property type="project" value="InterPro"/>
</dbReference>
<evidence type="ECO:0000256" key="2">
    <source>
        <dbReference type="SAM" id="Phobius"/>
    </source>
</evidence>
<organism evidence="4 5">
    <name type="scientific">Chitinophaga tropicalis</name>
    <dbReference type="NCBI Taxonomy" id="2683588"/>
    <lineage>
        <taxon>Bacteria</taxon>
        <taxon>Pseudomonadati</taxon>
        <taxon>Bacteroidota</taxon>
        <taxon>Chitinophagia</taxon>
        <taxon>Chitinophagales</taxon>
        <taxon>Chitinophagaceae</taxon>
        <taxon>Chitinophaga</taxon>
    </lineage>
</organism>
<name>A0A7K1TYH0_9BACT</name>
<dbReference type="AlphaFoldDB" id="A0A7K1TYH0"/>
<feature type="transmembrane region" description="Helical" evidence="2">
    <location>
        <begin position="414"/>
        <end position="434"/>
    </location>
</feature>
<dbReference type="InterPro" id="IPR036388">
    <property type="entry name" value="WH-like_DNA-bd_sf"/>
</dbReference>
<dbReference type="RefSeq" id="WP_157304572.1">
    <property type="nucleotide sequence ID" value="NZ_WRXN01000001.1"/>
</dbReference>
<reference evidence="4 5" key="1">
    <citation type="submission" date="2019-12" db="EMBL/GenBank/DDBJ databases">
        <title>Chitinophaga sp. strain ysch24 (GDMCC 1.1355), whole genome shotgun sequence.</title>
        <authorList>
            <person name="Zhang X."/>
        </authorList>
    </citation>
    <scope>NUCLEOTIDE SEQUENCE [LARGE SCALE GENOMIC DNA]</scope>
    <source>
        <strain evidence="5">ysch24</strain>
    </source>
</reference>
<evidence type="ECO:0000256" key="1">
    <source>
        <dbReference type="SAM" id="Coils"/>
    </source>
</evidence>
<sequence>MKQKIGLVCFIIIICIASVDTRAQFIVDSLSNRLTQKNLSPEERVTTMALLARAKSITDIKSALRIAEKALSLSRQLPDARYQALVYTHLVFFHFINKELPLAQKASDSAVWYADKTADRSIKGFAWLRKGWLQDVQVLDHEAMATYLQALKYLEGTDAYNYQSLVYYNMAGNYAEWDDLVNEKKYAQLCLQTARQSGDLDMLASAYQALATWYHYSYNKQPENRALLDSALFYNKTGVQLFAEHGDRMIIHTTLAVIAFNTANLYAQYFPAKYKDTAWHYLEIALDASLKTRQLTVLSACYVMMSNYEIAAGNYKKAEKLLLTGLSLFQSYSNDTPRNMAQFMEALSSLYEKMGNPTAALKYYKEFYAQHQLLYDADKLAITNRLEAQYQSEKKEAALKTLSHTAALNKKLNYLYISLAIAAIIALLFIVRFFQLRLKATLHQQKLLENENAAASLHARLKEEEAMRLKAEQLLLQERQEWLQKELLAGSLQVEQKDELLQTLQKKIDEHKNGDHVLKQINQIIDQHKRIDDSQAANKAEFDNIRPEFFEKLKEKSGNSLSRLDLKHCSYISLGLTNKEIAQRLGVAPRSILMARYRIKLKLGLGKEDDLDEYIGTVK</sequence>
<dbReference type="InterPro" id="IPR000792">
    <property type="entry name" value="Tscrpt_reg_LuxR_C"/>
</dbReference>
<keyword evidence="2" id="KW-0812">Transmembrane</keyword>
<dbReference type="SUPFAM" id="SSF46894">
    <property type="entry name" value="C-terminal effector domain of the bipartite response regulators"/>
    <property type="match status" value="1"/>
</dbReference>
<evidence type="ECO:0000259" key="3">
    <source>
        <dbReference type="PROSITE" id="PS00622"/>
    </source>
</evidence>
<dbReference type="GO" id="GO:0003677">
    <property type="term" value="F:DNA binding"/>
    <property type="evidence" value="ECO:0007669"/>
    <property type="project" value="InterPro"/>
</dbReference>
<evidence type="ECO:0000313" key="5">
    <source>
        <dbReference type="Proteomes" id="UP000461730"/>
    </source>
</evidence>
<dbReference type="InterPro" id="IPR011990">
    <property type="entry name" value="TPR-like_helical_dom_sf"/>
</dbReference>
<feature type="coiled-coil region" evidence="1">
    <location>
        <begin position="461"/>
        <end position="514"/>
    </location>
</feature>
<dbReference type="InterPro" id="IPR016032">
    <property type="entry name" value="Sig_transdc_resp-reg_C-effctor"/>
</dbReference>
<proteinExistence type="predicted"/>